<dbReference type="PANTHER" id="PTHR43031:SF1">
    <property type="entry name" value="PYRIDINE NUCLEOTIDE-DISULPHIDE OXIDOREDUCTASE"/>
    <property type="match status" value="1"/>
</dbReference>
<organism evidence="2 3">
    <name type="scientific">Dactylosporangium matsuzakiense</name>
    <dbReference type="NCBI Taxonomy" id="53360"/>
    <lineage>
        <taxon>Bacteria</taxon>
        <taxon>Bacillati</taxon>
        <taxon>Actinomycetota</taxon>
        <taxon>Actinomycetes</taxon>
        <taxon>Micromonosporales</taxon>
        <taxon>Micromonosporaceae</taxon>
        <taxon>Dactylosporangium</taxon>
    </lineage>
</organism>
<dbReference type="PANTHER" id="PTHR43031">
    <property type="entry name" value="FAD-DEPENDENT OXIDOREDUCTASE"/>
    <property type="match status" value="1"/>
</dbReference>
<dbReference type="InterPro" id="IPR001763">
    <property type="entry name" value="Rhodanese-like_dom"/>
</dbReference>
<dbReference type="InterPro" id="IPR001307">
    <property type="entry name" value="Thiosulphate_STrfase_CS"/>
</dbReference>
<dbReference type="CDD" id="cd00158">
    <property type="entry name" value="RHOD"/>
    <property type="match status" value="1"/>
</dbReference>
<dbReference type="InterPro" id="IPR050229">
    <property type="entry name" value="GlpE_sulfurtransferase"/>
</dbReference>
<reference evidence="2" key="1">
    <citation type="journal article" date="2014" name="Int. J. Syst. Evol. Microbiol.">
        <title>Complete genome sequence of Corynebacterium casei LMG S-19264T (=DSM 44701T), isolated from a smear-ripened cheese.</title>
        <authorList>
            <consortium name="US DOE Joint Genome Institute (JGI-PGF)"/>
            <person name="Walter F."/>
            <person name="Albersmeier A."/>
            <person name="Kalinowski J."/>
            <person name="Ruckert C."/>
        </authorList>
    </citation>
    <scope>NUCLEOTIDE SEQUENCE</scope>
    <source>
        <strain evidence="2">VKM Ac-1321</strain>
    </source>
</reference>
<evidence type="ECO:0000313" key="2">
    <source>
        <dbReference type="EMBL" id="GLL07300.1"/>
    </source>
</evidence>
<evidence type="ECO:0000259" key="1">
    <source>
        <dbReference type="PROSITE" id="PS50206"/>
    </source>
</evidence>
<evidence type="ECO:0000313" key="3">
    <source>
        <dbReference type="Proteomes" id="UP001143480"/>
    </source>
</evidence>
<dbReference type="SMART" id="SM00450">
    <property type="entry name" value="RHOD"/>
    <property type="match status" value="1"/>
</dbReference>
<comment type="caution">
    <text evidence="2">The sequence shown here is derived from an EMBL/GenBank/DDBJ whole genome shotgun (WGS) entry which is preliminary data.</text>
</comment>
<protein>
    <recommendedName>
        <fullName evidence="1">Rhodanese domain-containing protein</fullName>
    </recommendedName>
</protein>
<proteinExistence type="predicted"/>
<dbReference type="SUPFAM" id="SSF52821">
    <property type="entry name" value="Rhodanese/Cell cycle control phosphatase"/>
    <property type="match status" value="1"/>
</dbReference>
<dbReference type="Gene3D" id="3.40.250.10">
    <property type="entry name" value="Rhodanese-like domain"/>
    <property type="match status" value="1"/>
</dbReference>
<gene>
    <name evidence="2" type="ORF">GCM10017581_090520</name>
</gene>
<keyword evidence="3" id="KW-1185">Reference proteome</keyword>
<dbReference type="AlphaFoldDB" id="A0A9W6NRI5"/>
<dbReference type="GO" id="GO:0004792">
    <property type="term" value="F:thiosulfate-cyanide sulfurtransferase activity"/>
    <property type="evidence" value="ECO:0007669"/>
    <property type="project" value="InterPro"/>
</dbReference>
<dbReference type="InterPro" id="IPR036873">
    <property type="entry name" value="Rhodanese-like_dom_sf"/>
</dbReference>
<name>A0A9W6NRI5_9ACTN</name>
<dbReference type="Pfam" id="PF00581">
    <property type="entry name" value="Rhodanese"/>
    <property type="match status" value="1"/>
</dbReference>
<accession>A0A9W6NRI5</accession>
<dbReference type="RefSeq" id="WP_261959824.1">
    <property type="nucleotide sequence ID" value="NZ_BAAAXA010000001.1"/>
</dbReference>
<dbReference type="PROSITE" id="PS50206">
    <property type="entry name" value="RHODANESE_3"/>
    <property type="match status" value="1"/>
</dbReference>
<reference evidence="2" key="2">
    <citation type="submission" date="2023-01" db="EMBL/GenBank/DDBJ databases">
        <authorList>
            <person name="Sun Q."/>
            <person name="Evtushenko L."/>
        </authorList>
    </citation>
    <scope>NUCLEOTIDE SEQUENCE</scope>
    <source>
        <strain evidence="2">VKM Ac-1321</strain>
    </source>
</reference>
<dbReference type="EMBL" id="BSFP01000091">
    <property type="protein sequence ID" value="GLL07300.1"/>
    <property type="molecule type" value="Genomic_DNA"/>
</dbReference>
<feature type="domain" description="Rhodanese" evidence="1">
    <location>
        <begin position="13"/>
        <end position="100"/>
    </location>
</feature>
<dbReference type="PROSITE" id="PS00380">
    <property type="entry name" value="RHODANESE_1"/>
    <property type="match status" value="1"/>
</dbReference>
<sequence>MREVDLPTFTAAHHGGTLLIDVREPAEYAAGHVPGARPIPMRQLPERLAELPRTAPVYVICASGNRSLAATDFLARAGVDAWSVAGGTAAWIRAGHPVVRGTRVDA</sequence>
<dbReference type="Proteomes" id="UP001143480">
    <property type="component" value="Unassembled WGS sequence"/>
</dbReference>